<sequence>MNAGSRIPLWIIALLAAICLGVLAWTTFGFVVPFKHETGQAVLDIYFAGYDEFTVGRMQRLLGENEIANNLLRAMYAGPELIFPALLTALLLLVLIKLRPGGSYFNRPIRPFFAKLIYALPFIYGLADYGENVSSLIAFGDSAWADQAAQLLPWMTRLKFSSLAICLVVIIRFAVVRAMRGQEGEQ</sequence>
<keyword evidence="1" id="KW-0472">Membrane</keyword>
<feature type="transmembrane region" description="Helical" evidence="1">
    <location>
        <begin position="160"/>
        <end position="179"/>
    </location>
</feature>
<comment type="caution">
    <text evidence="2">The sequence shown here is derived from an EMBL/GenBank/DDBJ whole genome shotgun (WGS) entry which is preliminary data.</text>
</comment>
<dbReference type="EMBL" id="LNCD01000145">
    <property type="protein sequence ID" value="KWV40786.1"/>
    <property type="molecule type" value="Genomic_DNA"/>
</dbReference>
<evidence type="ECO:0000313" key="3">
    <source>
        <dbReference type="Proteomes" id="UP000068164"/>
    </source>
</evidence>
<feature type="transmembrane region" description="Helical" evidence="1">
    <location>
        <begin position="81"/>
        <end position="98"/>
    </location>
</feature>
<accession>A0A109J1U4</accession>
<name>A0A109J1U4_9HYPH</name>
<dbReference type="Proteomes" id="UP000068164">
    <property type="component" value="Unassembled WGS sequence"/>
</dbReference>
<reference evidence="2 3" key="1">
    <citation type="submission" date="2015-11" db="EMBL/GenBank/DDBJ databases">
        <title>Draft Genome Sequence of the Strain BR 10423 (Rhizobium sp.) isolated from nodules of Mimosa pudica.</title>
        <authorList>
            <person name="Barauna A.C."/>
            <person name="Zilli J.E."/>
            <person name="Simoes-Araujo J.L."/>
            <person name="Reis V.M."/>
            <person name="James E.K."/>
            <person name="Reis F.B.Jr."/>
            <person name="Rouws L.F."/>
            <person name="Passos S.R."/>
            <person name="Gois S.R."/>
        </authorList>
    </citation>
    <scope>NUCLEOTIDE SEQUENCE [LARGE SCALE GENOMIC DNA]</scope>
    <source>
        <strain evidence="2 3">BR10423</strain>
    </source>
</reference>
<dbReference type="AlphaFoldDB" id="A0A109J1U4"/>
<gene>
    <name evidence="2" type="ORF">AS026_25030</name>
</gene>
<keyword evidence="1" id="KW-1133">Transmembrane helix</keyword>
<evidence type="ECO:0000256" key="1">
    <source>
        <dbReference type="SAM" id="Phobius"/>
    </source>
</evidence>
<evidence type="ECO:0000313" key="2">
    <source>
        <dbReference type="EMBL" id="KWV40786.1"/>
    </source>
</evidence>
<dbReference type="OrthoDB" id="8304878at2"/>
<keyword evidence="3" id="KW-1185">Reference proteome</keyword>
<dbReference type="RefSeq" id="WP_062376000.1">
    <property type="nucleotide sequence ID" value="NZ_LNCD01000145.1"/>
</dbReference>
<proteinExistence type="predicted"/>
<protein>
    <recommendedName>
        <fullName evidence="4">Transmembrane protein</fullName>
    </recommendedName>
</protein>
<organism evidence="2 3">
    <name type="scientific">Rhizobium altiplani</name>
    <dbReference type="NCBI Taxonomy" id="1864509"/>
    <lineage>
        <taxon>Bacteria</taxon>
        <taxon>Pseudomonadati</taxon>
        <taxon>Pseudomonadota</taxon>
        <taxon>Alphaproteobacteria</taxon>
        <taxon>Hyphomicrobiales</taxon>
        <taxon>Rhizobiaceae</taxon>
        <taxon>Rhizobium/Agrobacterium group</taxon>
        <taxon>Rhizobium</taxon>
    </lineage>
</organism>
<evidence type="ECO:0008006" key="4">
    <source>
        <dbReference type="Google" id="ProtNLM"/>
    </source>
</evidence>
<keyword evidence="1" id="KW-0812">Transmembrane</keyword>